<name>A0A239J225_9ACTN</name>
<dbReference type="AlphaFoldDB" id="A0A239J225"/>
<dbReference type="EMBL" id="FZOF01000012">
    <property type="protein sequence ID" value="SNT00086.1"/>
    <property type="molecule type" value="Genomic_DNA"/>
</dbReference>
<dbReference type="Proteomes" id="UP000198280">
    <property type="component" value="Unassembled WGS sequence"/>
</dbReference>
<evidence type="ECO:0000313" key="2">
    <source>
        <dbReference type="EMBL" id="SNT00086.1"/>
    </source>
</evidence>
<protein>
    <submittedName>
        <fullName evidence="2">Uncharacterized protein</fullName>
    </submittedName>
</protein>
<keyword evidence="3" id="KW-1185">Reference proteome</keyword>
<proteinExistence type="predicted"/>
<feature type="region of interest" description="Disordered" evidence="1">
    <location>
        <begin position="1"/>
        <end position="24"/>
    </location>
</feature>
<feature type="compositionally biased region" description="Low complexity" evidence="1">
    <location>
        <begin position="1"/>
        <end position="11"/>
    </location>
</feature>
<sequence length="24" mass="2531">MAFFSSAVSSAQVRDSPSGWRIGS</sequence>
<reference evidence="2 3" key="1">
    <citation type="submission" date="2017-06" db="EMBL/GenBank/DDBJ databases">
        <authorList>
            <person name="Kim H.J."/>
            <person name="Triplett B.A."/>
        </authorList>
    </citation>
    <scope>NUCLEOTIDE SEQUENCE [LARGE SCALE GENOMIC DNA]</scope>
    <source>
        <strain evidence="2 3">CGMCC 4.1858</strain>
    </source>
</reference>
<evidence type="ECO:0000313" key="3">
    <source>
        <dbReference type="Proteomes" id="UP000198280"/>
    </source>
</evidence>
<accession>A0A239J225</accession>
<gene>
    <name evidence="2" type="ORF">SAMN05216252_11252</name>
</gene>
<organism evidence="2 3">
    <name type="scientific">Actinacidiphila glaucinigra</name>
    <dbReference type="NCBI Taxonomy" id="235986"/>
    <lineage>
        <taxon>Bacteria</taxon>
        <taxon>Bacillati</taxon>
        <taxon>Actinomycetota</taxon>
        <taxon>Actinomycetes</taxon>
        <taxon>Kitasatosporales</taxon>
        <taxon>Streptomycetaceae</taxon>
        <taxon>Actinacidiphila</taxon>
    </lineage>
</organism>
<evidence type="ECO:0000256" key="1">
    <source>
        <dbReference type="SAM" id="MobiDB-lite"/>
    </source>
</evidence>